<dbReference type="PATRIC" id="fig|54915.3.peg.1829"/>
<dbReference type="EMBL" id="BJON01000031">
    <property type="protein sequence ID" value="GED72553.1"/>
    <property type="molecule type" value="Genomic_DNA"/>
</dbReference>
<keyword evidence="4" id="KW-1185">Reference proteome</keyword>
<dbReference type="Proteomes" id="UP000036834">
    <property type="component" value="Unassembled WGS sequence"/>
</dbReference>
<organism evidence="2 3">
    <name type="scientific">Brevibacillus reuszeri</name>
    <dbReference type="NCBI Taxonomy" id="54915"/>
    <lineage>
        <taxon>Bacteria</taxon>
        <taxon>Bacillati</taxon>
        <taxon>Bacillota</taxon>
        <taxon>Bacilli</taxon>
        <taxon>Bacillales</taxon>
        <taxon>Paenibacillaceae</taxon>
        <taxon>Brevibacillus</taxon>
    </lineage>
</organism>
<reference evidence="1 4" key="3">
    <citation type="submission" date="2019-06" db="EMBL/GenBank/DDBJ databases">
        <title>Whole genome shotgun sequence of Brevibacillus reuszeri NBRC 15719.</title>
        <authorList>
            <person name="Hosoyama A."/>
            <person name="Uohara A."/>
            <person name="Ohji S."/>
            <person name="Ichikawa N."/>
        </authorList>
    </citation>
    <scope>NUCLEOTIDE SEQUENCE [LARGE SCALE GENOMIC DNA]</scope>
    <source>
        <strain evidence="1 4">NBRC 15719</strain>
    </source>
</reference>
<dbReference type="RefSeq" id="WP_049738993.1">
    <property type="nucleotide sequence ID" value="NZ_BJON01000031.1"/>
</dbReference>
<dbReference type="Proteomes" id="UP000319578">
    <property type="component" value="Unassembled WGS sequence"/>
</dbReference>
<evidence type="ECO:0000313" key="4">
    <source>
        <dbReference type="Proteomes" id="UP000319578"/>
    </source>
</evidence>
<proteinExistence type="predicted"/>
<evidence type="ECO:0000313" key="1">
    <source>
        <dbReference type="EMBL" id="GED72553.1"/>
    </source>
</evidence>
<protein>
    <submittedName>
        <fullName evidence="2">Uncharacterized protein</fullName>
    </submittedName>
</protein>
<name>A0A0K9YW86_9BACL</name>
<dbReference type="AlphaFoldDB" id="A0A0K9YW86"/>
<accession>A0A0K9YW86</accession>
<dbReference type="EMBL" id="LGIQ01000007">
    <property type="protein sequence ID" value="KNB72943.1"/>
    <property type="molecule type" value="Genomic_DNA"/>
</dbReference>
<reference evidence="3" key="1">
    <citation type="submission" date="2015-07" db="EMBL/GenBank/DDBJ databases">
        <title>Genome sequencing project for genomic taxonomy and phylogenomics of Bacillus-like bacteria.</title>
        <authorList>
            <person name="Liu B."/>
            <person name="Wang J."/>
            <person name="Zhu Y."/>
            <person name="Liu G."/>
            <person name="Chen Q."/>
            <person name="Chen Z."/>
            <person name="Lan J."/>
            <person name="Che J."/>
            <person name="Ge C."/>
            <person name="Shi H."/>
            <person name="Pan Z."/>
            <person name="Liu X."/>
        </authorList>
    </citation>
    <scope>NUCLEOTIDE SEQUENCE [LARGE SCALE GENOMIC DNA]</scope>
    <source>
        <strain evidence="3">DSM 9887</strain>
    </source>
</reference>
<sequence length="135" mass="15063">MVKASNILKGISSIGSVIRFHGDLVGTISKYSNGYYYVSVKGKYGITIYDVMERAEIEVISLNVVDDTLLAEYNVLVEKANTAHKKALDSIDNERHSAFSIDALEDYHFENSGYNDLADMVEEFEQKMIKVAQAA</sequence>
<reference evidence="2" key="2">
    <citation type="submission" date="2015-07" db="EMBL/GenBank/DDBJ databases">
        <title>MeaNS - Measles Nucleotide Surveillance Program.</title>
        <authorList>
            <person name="Tran T."/>
            <person name="Druce J."/>
        </authorList>
    </citation>
    <scope>NUCLEOTIDE SEQUENCE</scope>
    <source>
        <strain evidence="2">DSM 9887</strain>
    </source>
</reference>
<gene>
    <name evidence="2" type="ORF">ADS79_14050</name>
    <name evidence="1" type="ORF">BRE01_62550</name>
</gene>
<comment type="caution">
    <text evidence="2">The sequence shown here is derived from an EMBL/GenBank/DDBJ whole genome shotgun (WGS) entry which is preliminary data.</text>
</comment>
<dbReference type="STRING" id="54915.ADS79_14050"/>
<evidence type="ECO:0000313" key="2">
    <source>
        <dbReference type="EMBL" id="KNB72943.1"/>
    </source>
</evidence>
<evidence type="ECO:0000313" key="3">
    <source>
        <dbReference type="Proteomes" id="UP000036834"/>
    </source>
</evidence>